<dbReference type="RefSeq" id="WP_193993935.1">
    <property type="nucleotide sequence ID" value="NZ_JADEXP010000133.1"/>
</dbReference>
<dbReference type="EMBL" id="JADEXP010000133">
    <property type="protein sequence ID" value="MBE9067983.1"/>
    <property type="molecule type" value="Genomic_DNA"/>
</dbReference>
<evidence type="ECO:0000256" key="1">
    <source>
        <dbReference type="SAM" id="Phobius"/>
    </source>
</evidence>
<evidence type="ECO:0000313" key="2">
    <source>
        <dbReference type="EMBL" id="MBE9067983.1"/>
    </source>
</evidence>
<keyword evidence="1" id="KW-0812">Transmembrane</keyword>
<protein>
    <submittedName>
        <fullName evidence="2">Uncharacterized protein</fullName>
    </submittedName>
</protein>
<accession>A0A928ZV37</accession>
<comment type="caution">
    <text evidence="2">The sequence shown here is derived from an EMBL/GenBank/DDBJ whole genome shotgun (WGS) entry which is preliminary data.</text>
</comment>
<feature type="transmembrane region" description="Helical" evidence="1">
    <location>
        <begin position="12"/>
        <end position="32"/>
    </location>
</feature>
<keyword evidence="1" id="KW-0472">Membrane</keyword>
<proteinExistence type="predicted"/>
<evidence type="ECO:0000313" key="3">
    <source>
        <dbReference type="Proteomes" id="UP000615026"/>
    </source>
</evidence>
<gene>
    <name evidence="2" type="ORF">IQ260_15115</name>
</gene>
<organism evidence="2 3">
    <name type="scientific">Leptolyngbya cf. ectocarpi LEGE 11479</name>
    <dbReference type="NCBI Taxonomy" id="1828722"/>
    <lineage>
        <taxon>Bacteria</taxon>
        <taxon>Bacillati</taxon>
        <taxon>Cyanobacteriota</taxon>
        <taxon>Cyanophyceae</taxon>
        <taxon>Leptolyngbyales</taxon>
        <taxon>Leptolyngbyaceae</taxon>
        <taxon>Leptolyngbya group</taxon>
        <taxon>Leptolyngbya</taxon>
    </lineage>
</organism>
<keyword evidence="3" id="KW-1185">Reference proteome</keyword>
<feature type="transmembrane region" description="Helical" evidence="1">
    <location>
        <begin position="38"/>
        <end position="56"/>
    </location>
</feature>
<reference evidence="2" key="1">
    <citation type="submission" date="2020-10" db="EMBL/GenBank/DDBJ databases">
        <authorList>
            <person name="Castelo-Branco R."/>
            <person name="Eusebio N."/>
            <person name="Adriana R."/>
            <person name="Vieira A."/>
            <person name="Brugerolle De Fraissinette N."/>
            <person name="Rezende De Castro R."/>
            <person name="Schneider M.P."/>
            <person name="Vasconcelos V."/>
            <person name="Leao P.N."/>
        </authorList>
    </citation>
    <scope>NUCLEOTIDE SEQUENCE</scope>
    <source>
        <strain evidence="2">LEGE 11479</strain>
    </source>
</reference>
<keyword evidence="1" id="KW-1133">Transmembrane helix</keyword>
<dbReference type="AlphaFoldDB" id="A0A928ZV37"/>
<sequence length="68" mass="8042">MQLDNLSNLVQKALILLLNFVDDIAIFGLTRLGLHWAWLQWLSTVLLAVTVAYWTIRLWRYYCRVCCL</sequence>
<dbReference type="Proteomes" id="UP000615026">
    <property type="component" value="Unassembled WGS sequence"/>
</dbReference>
<name>A0A928ZV37_LEPEC</name>